<dbReference type="InterPro" id="IPR002563">
    <property type="entry name" value="Flavin_Rdtase-like_dom"/>
</dbReference>
<dbReference type="Pfam" id="PF01613">
    <property type="entry name" value="Flavin_Reduct"/>
    <property type="match status" value="1"/>
</dbReference>
<evidence type="ECO:0000313" key="3">
    <source>
        <dbReference type="EMBL" id="GIG30907.1"/>
    </source>
</evidence>
<evidence type="ECO:0000313" key="6">
    <source>
        <dbReference type="Proteomes" id="UP000618382"/>
    </source>
</evidence>
<organism evidence="4 5">
    <name type="scientific">Cellulomonas oligotrophica</name>
    <dbReference type="NCBI Taxonomy" id="931536"/>
    <lineage>
        <taxon>Bacteria</taxon>
        <taxon>Bacillati</taxon>
        <taxon>Actinomycetota</taxon>
        <taxon>Actinomycetes</taxon>
        <taxon>Micrococcales</taxon>
        <taxon>Cellulomonadaceae</taxon>
        <taxon>Cellulomonas</taxon>
    </lineage>
</organism>
<sequence length="175" mass="18630">MTLLQPAPAARRTTTLTEQPRAFRDGLSAMVTSVCVITTAVDGHRHGFTANSVTSVSMDPPLVLVCLADTAECHDAFWATDSVAVNVLADDQAHLSTVFATRGADKFAAATFHAGATGAPVLEGATLTLEGRVHERTTAGDHTMILVEVTAVAQGDRTPLTYQGRRFRRLLPTEE</sequence>
<evidence type="ECO:0000259" key="2">
    <source>
        <dbReference type="SMART" id="SM00903"/>
    </source>
</evidence>
<reference evidence="4 5" key="1">
    <citation type="submission" date="2020-07" db="EMBL/GenBank/DDBJ databases">
        <title>Sequencing the genomes of 1000 actinobacteria strains.</title>
        <authorList>
            <person name="Klenk H.-P."/>
        </authorList>
    </citation>
    <scope>NUCLEOTIDE SEQUENCE [LARGE SCALE GENOMIC DNA]</scope>
    <source>
        <strain evidence="4 5">DSM 24482</strain>
    </source>
</reference>
<evidence type="ECO:0000256" key="1">
    <source>
        <dbReference type="ARBA" id="ARBA00023002"/>
    </source>
</evidence>
<dbReference type="SUPFAM" id="SSF50475">
    <property type="entry name" value="FMN-binding split barrel"/>
    <property type="match status" value="1"/>
</dbReference>
<comment type="caution">
    <text evidence="4">The sequence shown here is derived from an EMBL/GenBank/DDBJ whole genome shotgun (WGS) entry which is preliminary data.</text>
</comment>
<dbReference type="GO" id="GO:0010181">
    <property type="term" value="F:FMN binding"/>
    <property type="evidence" value="ECO:0007669"/>
    <property type="project" value="InterPro"/>
</dbReference>
<dbReference type="EMBL" id="JACCBK010000001">
    <property type="protein sequence ID" value="NYD86086.1"/>
    <property type="molecule type" value="Genomic_DNA"/>
</dbReference>
<dbReference type="EC" id="1.5.1.-" evidence="4"/>
<proteinExistence type="predicted"/>
<accession>A0A7Y9FHK4</accession>
<dbReference type="GO" id="GO:0042602">
    <property type="term" value="F:riboflavin reductase (NADPH) activity"/>
    <property type="evidence" value="ECO:0007669"/>
    <property type="project" value="TreeGrafter"/>
</dbReference>
<gene>
    <name evidence="4" type="ORF">BKA21_001635</name>
    <name evidence="3" type="ORF">Col01nite_00660</name>
</gene>
<protein>
    <submittedName>
        <fullName evidence="4">Flavin reductase ActVB</fullName>
        <ecNumber evidence="4">1.5.1.-</ecNumber>
    </submittedName>
</protein>
<reference evidence="3 6" key="2">
    <citation type="submission" date="2021-01" db="EMBL/GenBank/DDBJ databases">
        <title>Whole genome shotgun sequence of Cellulomonas oligotrophica NBRC 109435.</title>
        <authorList>
            <person name="Komaki H."/>
            <person name="Tamura T."/>
        </authorList>
    </citation>
    <scope>NUCLEOTIDE SEQUENCE [LARGE SCALE GENOMIC DNA]</scope>
    <source>
        <strain evidence="3 6">NBRC 109435</strain>
    </source>
</reference>
<dbReference type="RefSeq" id="WP_140457771.1">
    <property type="nucleotide sequence ID" value="NZ_BAABFI010000002.1"/>
</dbReference>
<evidence type="ECO:0000313" key="4">
    <source>
        <dbReference type="EMBL" id="NYD86086.1"/>
    </source>
</evidence>
<name>A0A7Y9FHK4_9CELL</name>
<dbReference type="Gene3D" id="2.30.110.10">
    <property type="entry name" value="Electron Transport, Fmn-binding Protein, Chain A"/>
    <property type="match status" value="1"/>
</dbReference>
<dbReference type="InterPro" id="IPR050268">
    <property type="entry name" value="NADH-dep_flavin_reductase"/>
</dbReference>
<evidence type="ECO:0000313" key="5">
    <source>
        <dbReference type="Proteomes" id="UP000577956"/>
    </source>
</evidence>
<dbReference type="Proteomes" id="UP000618382">
    <property type="component" value="Unassembled WGS sequence"/>
</dbReference>
<dbReference type="EMBL" id="BONN01000001">
    <property type="protein sequence ID" value="GIG30907.1"/>
    <property type="molecule type" value="Genomic_DNA"/>
</dbReference>
<feature type="domain" description="Flavin reductase like" evidence="2">
    <location>
        <begin position="27"/>
        <end position="169"/>
    </location>
</feature>
<dbReference type="Proteomes" id="UP000577956">
    <property type="component" value="Unassembled WGS sequence"/>
</dbReference>
<keyword evidence="1 4" id="KW-0560">Oxidoreductase</keyword>
<keyword evidence="6" id="KW-1185">Reference proteome</keyword>
<dbReference type="SMART" id="SM00903">
    <property type="entry name" value="Flavin_Reduct"/>
    <property type="match status" value="1"/>
</dbReference>
<dbReference type="PANTHER" id="PTHR30466">
    <property type="entry name" value="FLAVIN REDUCTASE"/>
    <property type="match status" value="1"/>
</dbReference>
<dbReference type="PANTHER" id="PTHR30466:SF1">
    <property type="entry name" value="FMN REDUCTASE (NADH) RUTF"/>
    <property type="match status" value="1"/>
</dbReference>
<dbReference type="GO" id="GO:0006208">
    <property type="term" value="P:pyrimidine nucleobase catabolic process"/>
    <property type="evidence" value="ECO:0007669"/>
    <property type="project" value="TreeGrafter"/>
</dbReference>
<dbReference type="InterPro" id="IPR012349">
    <property type="entry name" value="Split_barrel_FMN-bd"/>
</dbReference>
<dbReference type="AlphaFoldDB" id="A0A7Y9FHK4"/>